<gene>
    <name evidence="2" type="ORF">GSTENG00035173001</name>
</gene>
<reference evidence="2" key="1">
    <citation type="journal article" date="2004" name="Nature">
        <title>Genome duplication in the teleost fish Tetraodon nigroviridis reveals the early vertebrate proto-karyotype.</title>
        <authorList>
            <person name="Jaillon O."/>
            <person name="Aury J.-M."/>
            <person name="Brunet F."/>
            <person name="Petit J.-L."/>
            <person name="Stange-Thomann N."/>
            <person name="Mauceli E."/>
            <person name="Bouneau L."/>
            <person name="Fischer C."/>
            <person name="Ozouf-Costaz C."/>
            <person name="Bernot A."/>
            <person name="Nicaud S."/>
            <person name="Jaffe D."/>
            <person name="Fisher S."/>
            <person name="Lutfalla G."/>
            <person name="Dossat C."/>
            <person name="Segurens B."/>
            <person name="Dasilva C."/>
            <person name="Salanoubat M."/>
            <person name="Levy M."/>
            <person name="Boudet N."/>
            <person name="Castellano S."/>
            <person name="Anthouard V."/>
            <person name="Jubin C."/>
            <person name="Castelli V."/>
            <person name="Katinka M."/>
            <person name="Vacherie B."/>
            <person name="Biemont C."/>
            <person name="Skalli Z."/>
            <person name="Cattolico L."/>
            <person name="Poulain J."/>
            <person name="De Berardinis V."/>
            <person name="Cruaud C."/>
            <person name="Duprat S."/>
            <person name="Brottier P."/>
            <person name="Coutanceau J.-P."/>
            <person name="Gouzy J."/>
            <person name="Parra G."/>
            <person name="Lardier G."/>
            <person name="Chapple C."/>
            <person name="McKernan K.J."/>
            <person name="McEwan P."/>
            <person name="Bosak S."/>
            <person name="Kellis M."/>
            <person name="Volff J.-N."/>
            <person name="Guigo R."/>
            <person name="Zody M.C."/>
            <person name="Mesirov J."/>
            <person name="Lindblad-Toh K."/>
            <person name="Birren B."/>
            <person name="Nusbaum C."/>
            <person name="Kahn D."/>
            <person name="Robinson-Rechavi M."/>
            <person name="Laudet V."/>
            <person name="Schachter V."/>
            <person name="Quetier F."/>
            <person name="Saurin W."/>
            <person name="Scarpelli C."/>
            <person name="Wincker P."/>
            <person name="Lander E.S."/>
            <person name="Weissenbach J."/>
            <person name="Roest Crollius H."/>
        </authorList>
    </citation>
    <scope>NUCLEOTIDE SEQUENCE [LARGE SCALE GENOMIC DNA]</scope>
</reference>
<organism evidence="2">
    <name type="scientific">Tetraodon nigroviridis</name>
    <name type="common">Spotted green pufferfish</name>
    <name type="synonym">Chelonodon nigroviridis</name>
    <dbReference type="NCBI Taxonomy" id="99883"/>
    <lineage>
        <taxon>Eukaryota</taxon>
        <taxon>Metazoa</taxon>
        <taxon>Chordata</taxon>
        <taxon>Craniata</taxon>
        <taxon>Vertebrata</taxon>
        <taxon>Euteleostomi</taxon>
        <taxon>Actinopterygii</taxon>
        <taxon>Neopterygii</taxon>
        <taxon>Teleostei</taxon>
        <taxon>Neoteleostei</taxon>
        <taxon>Acanthomorphata</taxon>
        <taxon>Eupercaria</taxon>
        <taxon>Tetraodontiformes</taxon>
        <taxon>Tetradontoidea</taxon>
        <taxon>Tetraodontidae</taxon>
        <taxon>Tetraodon</taxon>
    </lineage>
</organism>
<dbReference type="KEGG" id="tng:GSTEN00035173G001"/>
<sequence>MEEEVTEPDPQPTSGIPPGLRSEVNGALPGHPCLRQGLLDMMESPEREPAGLRDAAEYGQSHQRG</sequence>
<evidence type="ECO:0000313" key="2">
    <source>
        <dbReference type="EMBL" id="CAG12738.1"/>
    </source>
</evidence>
<name>Q4RFU4_TETNG</name>
<protein>
    <submittedName>
        <fullName evidence="2">(spotted green pufferfish) hypothetical protein</fullName>
    </submittedName>
</protein>
<accession>Q4RFU4</accession>
<evidence type="ECO:0000256" key="1">
    <source>
        <dbReference type="SAM" id="MobiDB-lite"/>
    </source>
</evidence>
<feature type="compositionally biased region" description="Basic and acidic residues" evidence="1">
    <location>
        <begin position="44"/>
        <end position="56"/>
    </location>
</feature>
<reference evidence="2" key="2">
    <citation type="submission" date="2004-02" db="EMBL/GenBank/DDBJ databases">
        <authorList>
            <consortium name="Genoscope"/>
            <consortium name="Whitehead Institute Centre for Genome Research"/>
        </authorList>
    </citation>
    <scope>NUCLEOTIDE SEQUENCE</scope>
</reference>
<dbReference type="EMBL" id="CAAE01015113">
    <property type="protein sequence ID" value="CAG12738.1"/>
    <property type="molecule type" value="Genomic_DNA"/>
</dbReference>
<comment type="caution">
    <text evidence="2">The sequence shown here is derived from an EMBL/GenBank/DDBJ whole genome shotgun (WGS) entry which is preliminary data.</text>
</comment>
<proteinExistence type="predicted"/>
<dbReference type="AlphaFoldDB" id="Q4RFU4"/>
<feature type="region of interest" description="Disordered" evidence="1">
    <location>
        <begin position="1"/>
        <end position="65"/>
    </location>
</feature>